<dbReference type="Gramene" id="CDY71653">
    <property type="protein sequence ID" value="CDY71653"/>
    <property type="gene ID" value="GSBRNA2T00017903001"/>
</dbReference>
<dbReference type="InterPro" id="IPR001096">
    <property type="entry name" value="Peptidase_C13"/>
</dbReference>
<keyword evidence="2" id="KW-0812">Transmembrane</keyword>
<dbReference type="OMA" id="MEDCETH"/>
<dbReference type="PANTHER" id="PTHR12000:SF42">
    <property type="entry name" value="LEGUMAIN"/>
    <property type="match status" value="1"/>
</dbReference>
<comment type="similarity">
    <text evidence="1">Belongs to the peptidase C13 family.</text>
</comment>
<dbReference type="PaxDb" id="3708-A0A078JVP5"/>
<name>A0A078JVP5_BRANA</name>
<proteinExistence type="inferred from homology"/>
<organism evidence="3">
    <name type="scientific">Brassica napus</name>
    <name type="common">Rape</name>
    <dbReference type="NCBI Taxonomy" id="3708"/>
    <lineage>
        <taxon>Eukaryota</taxon>
        <taxon>Viridiplantae</taxon>
        <taxon>Streptophyta</taxon>
        <taxon>Embryophyta</taxon>
        <taxon>Tracheophyta</taxon>
        <taxon>Spermatophyta</taxon>
        <taxon>Magnoliopsida</taxon>
        <taxon>eudicotyledons</taxon>
        <taxon>Gunneridae</taxon>
        <taxon>Pentapetalae</taxon>
        <taxon>rosids</taxon>
        <taxon>malvids</taxon>
        <taxon>Brassicales</taxon>
        <taxon>Brassicaceae</taxon>
        <taxon>Brassiceae</taxon>
        <taxon>Brassica</taxon>
    </lineage>
</organism>
<dbReference type="STRING" id="3708.A0A078JVP5"/>
<dbReference type="PRINTS" id="PR00776">
    <property type="entry name" value="HEMOGLOBNASE"/>
</dbReference>
<evidence type="ECO:0000313" key="3">
    <source>
        <dbReference type="EMBL" id="CDY71653.1"/>
    </source>
</evidence>
<protein>
    <submittedName>
        <fullName evidence="3">BnaCnng73810D protein</fullName>
    </submittedName>
</protein>
<keyword evidence="2" id="KW-0472">Membrane</keyword>
<dbReference type="GO" id="GO:0006508">
    <property type="term" value="P:proteolysis"/>
    <property type="evidence" value="ECO:0007669"/>
    <property type="project" value="InterPro"/>
</dbReference>
<dbReference type="AlphaFoldDB" id="A0A078JVP5"/>
<dbReference type="Pfam" id="PF01650">
    <property type="entry name" value="Peptidase_C13"/>
    <property type="match status" value="1"/>
</dbReference>
<dbReference type="Gene3D" id="3.40.50.1460">
    <property type="match status" value="1"/>
</dbReference>
<accession>A0A078JVP5</accession>
<dbReference type="PANTHER" id="PTHR12000">
    <property type="entry name" value="HEMOGLOBINASE FAMILY MEMBER"/>
    <property type="match status" value="1"/>
</dbReference>
<evidence type="ECO:0000256" key="1">
    <source>
        <dbReference type="ARBA" id="ARBA00009941"/>
    </source>
</evidence>
<dbReference type="MEROPS" id="C13.001"/>
<sequence length="255" mass="28503">DLSFQDYTGHDVTAANFYAVLLGDKTAVTGGSGKVIASKANDHIFVYYSDHGGPGVLGMPNKPYLYAADFIETLKKKHATGTYKEMVIYVEACESGSIFEGIMPKDLNIYVTTASNAQESSYGTYCPGMNPSPPSEYITCLGDLYSVAWMEDCETHNLKKETVKQQYQTVKMRTSNYNTYSEGSHVMEYGNNSIKSEKLYLYQGFDPATVNLPRNELPVKSPVGVVNQRDADLLFLWHMVLVYHVLLIFGYLNRL</sequence>
<reference evidence="3" key="2">
    <citation type="submission" date="2014-06" db="EMBL/GenBank/DDBJ databases">
        <authorList>
            <person name="Genoscope - CEA"/>
        </authorList>
    </citation>
    <scope>NUCLEOTIDE SEQUENCE</scope>
</reference>
<keyword evidence="2" id="KW-1133">Transmembrane helix</keyword>
<feature type="transmembrane region" description="Helical" evidence="2">
    <location>
        <begin position="234"/>
        <end position="252"/>
    </location>
</feature>
<dbReference type="EMBL" id="LK046784">
    <property type="protein sequence ID" value="CDY71653.1"/>
    <property type="molecule type" value="Genomic_DNA"/>
</dbReference>
<reference evidence="3" key="1">
    <citation type="journal article" date="2014" name="Science">
        <title>Plant genetics. Early allopolyploid evolution in the post-Neolithic Brassica napus oilseed genome.</title>
        <authorList>
            <person name="Chalhoub B."/>
            <person name="Denoeud F."/>
            <person name="Liu S."/>
            <person name="Parkin I.A."/>
            <person name="Tang H."/>
            <person name="Wang X."/>
            <person name="Chiquet J."/>
            <person name="Belcram H."/>
            <person name="Tong C."/>
            <person name="Samans B."/>
            <person name="Correa M."/>
            <person name="Da Silva C."/>
            <person name="Just J."/>
            <person name="Falentin C."/>
            <person name="Koh C.S."/>
            <person name="Le Clainche I."/>
            <person name="Bernard M."/>
            <person name="Bento P."/>
            <person name="Noel B."/>
            <person name="Labadie K."/>
            <person name="Alberti A."/>
            <person name="Charles M."/>
            <person name="Arnaud D."/>
            <person name="Guo H."/>
            <person name="Daviaud C."/>
            <person name="Alamery S."/>
            <person name="Jabbari K."/>
            <person name="Zhao M."/>
            <person name="Edger P.P."/>
            <person name="Chelaifa H."/>
            <person name="Tack D."/>
            <person name="Lassalle G."/>
            <person name="Mestiri I."/>
            <person name="Schnel N."/>
            <person name="Le Paslier M.C."/>
            <person name="Fan G."/>
            <person name="Renault V."/>
            <person name="Bayer P.E."/>
            <person name="Golicz A.A."/>
            <person name="Manoli S."/>
            <person name="Lee T.H."/>
            <person name="Thi V.H."/>
            <person name="Chalabi S."/>
            <person name="Hu Q."/>
            <person name="Fan C."/>
            <person name="Tollenaere R."/>
            <person name="Lu Y."/>
            <person name="Battail C."/>
            <person name="Shen J."/>
            <person name="Sidebottom C.H."/>
            <person name="Wang X."/>
            <person name="Canaguier A."/>
            <person name="Chauveau A."/>
            <person name="Berard A."/>
            <person name="Deniot G."/>
            <person name="Guan M."/>
            <person name="Liu Z."/>
            <person name="Sun F."/>
            <person name="Lim Y.P."/>
            <person name="Lyons E."/>
            <person name="Town C.D."/>
            <person name="Bancroft I."/>
            <person name="Wang X."/>
            <person name="Meng J."/>
            <person name="Ma J."/>
            <person name="Pires J.C."/>
            <person name="King G.J."/>
            <person name="Brunel D."/>
            <person name="Delourme R."/>
            <person name="Renard M."/>
            <person name="Aury J.M."/>
            <person name="Adams K.L."/>
            <person name="Batley J."/>
            <person name="Snowdon R.J."/>
            <person name="Tost J."/>
            <person name="Edwards D."/>
            <person name="Zhou Y."/>
            <person name="Hua W."/>
            <person name="Sharpe A.G."/>
            <person name="Paterson A.H."/>
            <person name="Guan C."/>
            <person name="Wincker P."/>
        </authorList>
    </citation>
    <scope>NUCLEOTIDE SEQUENCE [LARGE SCALE GENOMIC DNA]</scope>
</reference>
<evidence type="ECO:0000256" key="2">
    <source>
        <dbReference type="SAM" id="Phobius"/>
    </source>
</evidence>
<feature type="non-terminal residue" evidence="3">
    <location>
        <position position="1"/>
    </location>
</feature>
<dbReference type="GO" id="GO:0008233">
    <property type="term" value="F:peptidase activity"/>
    <property type="evidence" value="ECO:0007669"/>
    <property type="project" value="InterPro"/>
</dbReference>
<gene>
    <name evidence="3" type="primary">BnaCnng73810D</name>
    <name evidence="3" type="ORF">GSBRNA2T00017903001</name>
</gene>